<reference evidence="2" key="1">
    <citation type="journal article" date="2021" name="Virus">
        <title>The discovery, distribution and diversity of DNA viruses associated with Drosophila melanogaster in Europe.</title>
        <authorList>
            <person name="Wallace M.A."/>
            <person name="Coffman K.A."/>
            <person name="Gilbert C."/>
            <person name="Ravindran S."/>
            <person name="Albery G.F."/>
            <person name="Abbott J."/>
            <person name="Argyridou E."/>
            <person name="Bellosta P."/>
            <person name="Betancourt A.J."/>
            <person name="Colinet H."/>
            <person name="Eric K."/>
            <person name="Glaser-Schmitt A."/>
            <person name="Grath S."/>
            <person name="Jelic M."/>
            <person name="Kankare M."/>
            <person name="Kozeretska I."/>
            <person name="Loeschcke V."/>
            <person name="Montchamp-Moreau C."/>
            <person name="Ometto L."/>
            <person name="Onder B.S."/>
            <person name="Orengo D.J."/>
            <person name="Parsch J."/>
            <person name="Pascual M."/>
            <person name="Patenkovic A."/>
            <person name="Puerma E."/>
            <person name="Ritchie M.G."/>
            <person name="Rota-Stabelli O."/>
            <person name="Schou M.F."/>
            <person name="Serga S.V."/>
            <person name="Stamenkovic-Radak M."/>
            <person name="Tanaskovic M."/>
            <person name="Veselinovic M.S."/>
            <person name="Vieira J."/>
            <person name="Vieira C.P."/>
            <person name="Kapun M."/>
            <person name="Flatt T."/>
            <person name="Gonzalez J."/>
            <person name="Staubach F."/>
            <person name="Obbard D.J."/>
        </authorList>
    </citation>
    <scope>NUCLEOTIDE SEQUENCE</scope>
    <source>
        <strain evidence="2">SRR3939042_Esparto_2012</strain>
    </source>
</reference>
<dbReference type="Proteomes" id="UP000290737">
    <property type="component" value="Genome"/>
</dbReference>
<dbReference type="EMBL" id="KY608910">
    <property type="protein sequence ID" value="AUQ44021.1"/>
    <property type="molecule type" value="Genomic_DNA"/>
</dbReference>
<dbReference type="KEGG" id="vg:41701816"/>
<feature type="transmembrane region" description="Helical" evidence="1">
    <location>
        <begin position="32"/>
        <end position="56"/>
    </location>
</feature>
<keyword evidence="3" id="KW-1185">Reference proteome</keyword>
<evidence type="ECO:0000256" key="1">
    <source>
        <dbReference type="SAM" id="Phobius"/>
    </source>
</evidence>
<sequence length="111" mass="11675">MSSVRGPQSGLASPLNRFTECANISKSIKVSAMIVLILIVLALILLVSAVLVNYLYKINSSDTASQADKEKRKKAIVGGLTITSAVVAFLATFAAFWQMGVASKAVKACIA</sequence>
<proteinExistence type="predicted"/>
<keyword evidence="1" id="KW-0472">Membrane</keyword>
<protein>
    <submittedName>
        <fullName evidence="2">Putative gp95-like protein</fullName>
    </submittedName>
</protein>
<feature type="transmembrane region" description="Helical" evidence="1">
    <location>
        <begin position="76"/>
        <end position="97"/>
    </location>
</feature>
<name>A0A2I7G313_9VIRU</name>
<keyword evidence="1" id="KW-0812">Transmembrane</keyword>
<dbReference type="RefSeq" id="YP_009551747.1">
    <property type="nucleotide sequence ID" value="NC_040536.1"/>
</dbReference>
<organism evidence="2">
    <name type="scientific">Esparto virus</name>
    <dbReference type="NCBI Taxonomy" id="2072209"/>
    <lineage>
        <taxon>Viruses</taxon>
        <taxon>Viruses incertae sedis</taxon>
        <taxon>Naldaviricetes</taxon>
        <taxon>Lefavirales</taxon>
        <taxon>Nudiviridae</taxon>
        <taxon>Alphanudivirus</taxon>
        <taxon>Alphanudivirus tertidromelanogasteris</taxon>
    </lineage>
</organism>
<keyword evidence="1" id="KW-1133">Transmembrane helix</keyword>
<dbReference type="GeneID" id="41701816"/>
<evidence type="ECO:0000313" key="3">
    <source>
        <dbReference type="Proteomes" id="UP000290737"/>
    </source>
</evidence>
<evidence type="ECO:0000313" key="2">
    <source>
        <dbReference type="EMBL" id="AUQ44021.1"/>
    </source>
</evidence>
<accession>A0A2I7G313</accession>